<evidence type="ECO:0000256" key="5">
    <source>
        <dbReference type="ARBA" id="ARBA00022729"/>
    </source>
</evidence>
<dbReference type="Gene3D" id="3.40.50.1820">
    <property type="entry name" value="alpha/beta hydrolase"/>
    <property type="match status" value="2"/>
</dbReference>
<evidence type="ECO:0000256" key="3">
    <source>
        <dbReference type="ARBA" id="ARBA00013279"/>
    </source>
</evidence>
<dbReference type="AlphaFoldDB" id="A0A7L9UAM2"/>
<evidence type="ECO:0000313" key="10">
    <source>
        <dbReference type="Proteomes" id="UP000593875"/>
    </source>
</evidence>
<keyword evidence="6" id="KW-0378">Hydrolase</keyword>
<dbReference type="PANTHER" id="PTHR34043">
    <property type="entry name" value="ALPHA/BETA-HYDROLASES SUPERFAMILY PROTEIN"/>
    <property type="match status" value="1"/>
</dbReference>
<dbReference type="GO" id="GO:0005576">
    <property type="term" value="C:extracellular region"/>
    <property type="evidence" value="ECO:0007669"/>
    <property type="project" value="UniProtKB-SubCell"/>
</dbReference>
<keyword evidence="5" id="KW-0732">Signal</keyword>
<dbReference type="EMBL" id="CP062941">
    <property type="protein sequence ID" value="QOL52018.1"/>
    <property type="molecule type" value="Genomic_DNA"/>
</dbReference>
<keyword evidence="10" id="KW-1185">Reference proteome</keyword>
<dbReference type="SUPFAM" id="SSF53474">
    <property type="entry name" value="alpha/beta-Hydrolases"/>
    <property type="match status" value="1"/>
</dbReference>
<feature type="domain" description="Lipase-like C-terminal" evidence="8">
    <location>
        <begin position="17"/>
        <end position="191"/>
    </location>
</feature>
<keyword evidence="7" id="KW-0443">Lipid metabolism</keyword>
<dbReference type="Proteomes" id="UP000593875">
    <property type="component" value="Chromosome"/>
</dbReference>
<comment type="catalytic activity">
    <reaction evidence="1">
        <text>a triacylglycerol + H2O = a diacylglycerol + a fatty acid + H(+)</text>
        <dbReference type="Rhea" id="RHEA:12044"/>
        <dbReference type="ChEBI" id="CHEBI:15377"/>
        <dbReference type="ChEBI" id="CHEBI:15378"/>
        <dbReference type="ChEBI" id="CHEBI:17855"/>
        <dbReference type="ChEBI" id="CHEBI:18035"/>
        <dbReference type="ChEBI" id="CHEBI:28868"/>
        <dbReference type="EC" id="3.1.1.3"/>
    </reaction>
</comment>
<dbReference type="KEGG" id="mlir:LPB04_12915"/>
<evidence type="ECO:0000256" key="4">
    <source>
        <dbReference type="ARBA" id="ARBA00022525"/>
    </source>
</evidence>
<keyword evidence="4" id="KW-0964">Secreted</keyword>
<evidence type="ECO:0000256" key="7">
    <source>
        <dbReference type="ARBA" id="ARBA00023098"/>
    </source>
</evidence>
<accession>A0A7L9UAM2</accession>
<dbReference type="GO" id="GO:0006629">
    <property type="term" value="P:lipid metabolic process"/>
    <property type="evidence" value="ECO:0007669"/>
    <property type="project" value="UniProtKB-KW"/>
</dbReference>
<reference evidence="9 10" key="1">
    <citation type="submission" date="2020-10" db="EMBL/GenBank/DDBJ databases">
        <title>Genome sequencing of Massilia sp. LPB0304.</title>
        <authorList>
            <person name="Kim J."/>
        </authorList>
    </citation>
    <scope>NUCLEOTIDE SEQUENCE [LARGE SCALE GENOMIC DNA]</scope>
    <source>
        <strain evidence="9 10">LPB0304</strain>
    </source>
</reference>
<dbReference type="GO" id="GO:0004806">
    <property type="term" value="F:triacylglycerol lipase activity"/>
    <property type="evidence" value="ECO:0007669"/>
    <property type="project" value="UniProtKB-EC"/>
</dbReference>
<protein>
    <recommendedName>
        <fullName evidence="3">triacylglycerol lipase</fullName>
        <ecNumber evidence="3">3.1.1.3</ecNumber>
    </recommendedName>
</protein>
<evidence type="ECO:0000259" key="8">
    <source>
        <dbReference type="Pfam" id="PF24708"/>
    </source>
</evidence>
<dbReference type="InterPro" id="IPR056304">
    <property type="entry name" value="Lip-like_C"/>
</dbReference>
<evidence type="ECO:0000256" key="1">
    <source>
        <dbReference type="ARBA" id="ARBA00001024"/>
    </source>
</evidence>
<comment type="subcellular location">
    <subcellularLocation>
        <location evidence="2">Secreted</location>
    </subcellularLocation>
</comment>
<organism evidence="9 10">
    <name type="scientific">Massilia litorea</name>
    <dbReference type="NCBI Taxonomy" id="2769491"/>
    <lineage>
        <taxon>Bacteria</taxon>
        <taxon>Pseudomonadati</taxon>
        <taxon>Pseudomonadota</taxon>
        <taxon>Betaproteobacteria</taxon>
        <taxon>Burkholderiales</taxon>
        <taxon>Oxalobacteraceae</taxon>
        <taxon>Telluria group</taxon>
        <taxon>Massilia</taxon>
    </lineage>
</organism>
<dbReference type="PANTHER" id="PTHR34043:SF3">
    <property type="entry name" value="ALPHA_BETA-HYDROLASES SUPERFAMILY PROTEIN"/>
    <property type="match status" value="1"/>
</dbReference>
<proteinExistence type="predicted"/>
<evidence type="ECO:0000313" key="9">
    <source>
        <dbReference type="EMBL" id="QOL52018.1"/>
    </source>
</evidence>
<sequence length="381" mass="41651">MVLAQLALLDGSARAANNDPVVLVHGFLGFGPDRFPRSGFLYWGGYGDLAAHLRTYKGPHTVFTAVVGAIASNRERAAELYAQIKGGCADYGARHAAAGRLGKAPACWAADPQHNPMGYPPALYPPWDAQHPLHMIGHSQGGTTIRALVELLEHGDPQGGDGELYRGGKPGWIRSVTTISAPHNGTTLRDAVLDILPDLRSPLRDWLLADLANWELAPDGARSFNAWARTSPRVHYFSVGTQATEAGAPCCNATDRRIAPLQNRRYQYPRSDMFAYYKTYAGEWIVPSMLQHGMGGYTQDGPGRVRIDSSWFANDGVVNTSSMRAPAGHPVRDFDGTPVPGIWNYLGTYRGYDHFDVLDWPHEGPSAEPIYERVSDILFAL</sequence>
<evidence type="ECO:0000256" key="6">
    <source>
        <dbReference type="ARBA" id="ARBA00022801"/>
    </source>
</evidence>
<gene>
    <name evidence="9" type="ORF">LPB04_12915</name>
</gene>
<dbReference type="Pfam" id="PF24708">
    <property type="entry name" value="Lip_C"/>
    <property type="match status" value="1"/>
</dbReference>
<evidence type="ECO:0000256" key="2">
    <source>
        <dbReference type="ARBA" id="ARBA00004613"/>
    </source>
</evidence>
<name>A0A7L9UAM2_9BURK</name>
<dbReference type="EC" id="3.1.1.3" evidence="3"/>
<dbReference type="InterPro" id="IPR029058">
    <property type="entry name" value="AB_hydrolase_fold"/>
</dbReference>